<comment type="caution">
    <text evidence="3">The sequence shown here is derived from an EMBL/GenBank/DDBJ whole genome shotgun (WGS) entry which is preliminary data.</text>
</comment>
<dbReference type="Gene3D" id="1.10.260.40">
    <property type="entry name" value="lambda repressor-like DNA-binding domains"/>
    <property type="match status" value="1"/>
</dbReference>
<dbReference type="Pfam" id="PF01381">
    <property type="entry name" value="HTH_3"/>
    <property type="match status" value="1"/>
</dbReference>
<dbReference type="CDD" id="cd00093">
    <property type="entry name" value="HTH_XRE"/>
    <property type="match status" value="1"/>
</dbReference>
<organism evidence="3 4">
    <name type="scientific">Massilimicrobiota timonensis</name>
    <dbReference type="NCBI Taxonomy" id="1776392"/>
    <lineage>
        <taxon>Bacteria</taxon>
        <taxon>Bacillati</taxon>
        <taxon>Bacillota</taxon>
        <taxon>Erysipelotrichia</taxon>
        <taxon>Erysipelotrichales</taxon>
        <taxon>Erysipelotrichaceae</taxon>
        <taxon>Massilimicrobiota</taxon>
    </lineage>
</organism>
<evidence type="ECO:0000259" key="2">
    <source>
        <dbReference type="PROSITE" id="PS50943"/>
    </source>
</evidence>
<dbReference type="PANTHER" id="PTHR46797:SF1">
    <property type="entry name" value="METHYLPHOSPHONATE SYNTHASE"/>
    <property type="match status" value="1"/>
</dbReference>
<dbReference type="GO" id="GO:0003677">
    <property type="term" value="F:DNA binding"/>
    <property type="evidence" value="ECO:0007669"/>
    <property type="project" value="UniProtKB-KW"/>
</dbReference>
<keyword evidence="1" id="KW-0238">DNA-binding</keyword>
<dbReference type="GO" id="GO:0003700">
    <property type="term" value="F:DNA-binding transcription factor activity"/>
    <property type="evidence" value="ECO:0007669"/>
    <property type="project" value="TreeGrafter"/>
</dbReference>
<dbReference type="InterPro" id="IPR001387">
    <property type="entry name" value="Cro/C1-type_HTH"/>
</dbReference>
<dbReference type="InterPro" id="IPR010982">
    <property type="entry name" value="Lambda_DNA-bd_dom_sf"/>
</dbReference>
<dbReference type="InterPro" id="IPR050807">
    <property type="entry name" value="TransReg_Diox_bact_type"/>
</dbReference>
<evidence type="ECO:0000313" key="3">
    <source>
        <dbReference type="EMBL" id="OUQ33517.1"/>
    </source>
</evidence>
<dbReference type="SUPFAM" id="SSF47413">
    <property type="entry name" value="lambda repressor-like DNA-binding domains"/>
    <property type="match status" value="1"/>
</dbReference>
<protein>
    <recommendedName>
        <fullName evidence="2">HTH cro/C1-type domain-containing protein</fullName>
    </recommendedName>
</protein>
<name>A0A1Y4SUG8_9FIRM</name>
<dbReference type="RefSeq" id="WP_087358825.1">
    <property type="nucleotide sequence ID" value="NZ_AP031415.1"/>
</dbReference>
<dbReference type="AlphaFoldDB" id="A0A1Y4SUG8"/>
<feature type="domain" description="HTH cro/C1-type" evidence="2">
    <location>
        <begin position="15"/>
        <end position="69"/>
    </location>
</feature>
<dbReference type="OrthoDB" id="9814553at2"/>
<reference evidence="3 4" key="1">
    <citation type="journal article" date="2018" name="BMC Genomics">
        <title>Whole genome sequencing and function prediction of 133 gut anaerobes isolated from chicken caecum in pure cultures.</title>
        <authorList>
            <person name="Medvecky M."/>
            <person name="Cejkova D."/>
            <person name="Polansky O."/>
            <person name="Karasova D."/>
            <person name="Kubasova T."/>
            <person name="Cizek A."/>
            <person name="Rychlik I."/>
        </authorList>
    </citation>
    <scope>NUCLEOTIDE SEQUENCE [LARGE SCALE GENOMIC DNA]</scope>
    <source>
        <strain evidence="3 4">An13</strain>
    </source>
</reference>
<evidence type="ECO:0000313" key="4">
    <source>
        <dbReference type="Proteomes" id="UP000195305"/>
    </source>
</evidence>
<sequence>MLNSTIDYAMIGKRIKNKRTESKITQEKMSNDLNLSTFYISKIENGKSCPTLDTLSIIANYLELDLAFLITGTSTLEKNYYLKQLDEICSKATNKQLNLIIKIAKTILEE</sequence>
<proteinExistence type="predicted"/>
<dbReference type="Proteomes" id="UP000195305">
    <property type="component" value="Unassembled WGS sequence"/>
</dbReference>
<dbReference type="PROSITE" id="PS50943">
    <property type="entry name" value="HTH_CROC1"/>
    <property type="match status" value="1"/>
</dbReference>
<dbReference type="GO" id="GO:0005829">
    <property type="term" value="C:cytosol"/>
    <property type="evidence" value="ECO:0007669"/>
    <property type="project" value="TreeGrafter"/>
</dbReference>
<evidence type="ECO:0000256" key="1">
    <source>
        <dbReference type="ARBA" id="ARBA00023125"/>
    </source>
</evidence>
<dbReference type="SMART" id="SM00530">
    <property type="entry name" value="HTH_XRE"/>
    <property type="match status" value="1"/>
</dbReference>
<dbReference type="EMBL" id="NFLJ01000029">
    <property type="protein sequence ID" value="OUQ33517.1"/>
    <property type="molecule type" value="Genomic_DNA"/>
</dbReference>
<accession>A0A1Y4SUG8</accession>
<keyword evidence="4" id="KW-1185">Reference proteome</keyword>
<gene>
    <name evidence="3" type="ORF">B5E75_09955</name>
</gene>
<dbReference type="PANTHER" id="PTHR46797">
    <property type="entry name" value="HTH-TYPE TRANSCRIPTIONAL REGULATOR"/>
    <property type="match status" value="1"/>
</dbReference>